<feature type="binding site" evidence="13">
    <location>
        <begin position="62"/>
        <end position="69"/>
    </location>
    <ligand>
        <name>ATP</name>
        <dbReference type="ChEBI" id="CHEBI:30616"/>
    </ligand>
</feature>
<comment type="function">
    <text evidence="1 13">Transfers the gamma-phosphate of ATP to the 4'-position of a tetraacyldisaccharide 1-phosphate intermediate (termed DS-1-P) to form tetraacyldisaccharide 1,4'-bis-phosphate (lipid IVA).</text>
</comment>
<evidence type="ECO:0000256" key="7">
    <source>
        <dbReference type="ARBA" id="ARBA00022679"/>
    </source>
</evidence>
<evidence type="ECO:0000256" key="13">
    <source>
        <dbReference type="HAMAP-Rule" id="MF_00409"/>
    </source>
</evidence>
<evidence type="ECO:0000256" key="11">
    <source>
        <dbReference type="ARBA" id="ARBA00023098"/>
    </source>
</evidence>
<organism evidence="14 15">
    <name type="scientific">Sphaerotilus microaerophilus</name>
    <dbReference type="NCBI Taxonomy" id="2914710"/>
    <lineage>
        <taxon>Bacteria</taxon>
        <taxon>Pseudomonadati</taxon>
        <taxon>Pseudomonadota</taxon>
        <taxon>Betaproteobacteria</taxon>
        <taxon>Burkholderiales</taxon>
        <taxon>Sphaerotilaceae</taxon>
        <taxon>Sphaerotilus</taxon>
    </lineage>
</organism>
<comment type="pathway">
    <text evidence="2 13">Glycolipid biosynthesis; lipid IV(A) biosynthesis; lipid IV(A) from (3R)-3-hydroxytetradecanoyl-[acyl-carrier-protein] and UDP-N-acetyl-alpha-D-glucosamine: step 6/6.</text>
</comment>
<keyword evidence="9 13" id="KW-0418">Kinase</keyword>
<evidence type="ECO:0000256" key="1">
    <source>
        <dbReference type="ARBA" id="ARBA00002274"/>
    </source>
</evidence>
<keyword evidence="6 13" id="KW-0441">Lipid A biosynthesis</keyword>
<keyword evidence="8 13" id="KW-0547">Nucleotide-binding</keyword>
<evidence type="ECO:0000256" key="6">
    <source>
        <dbReference type="ARBA" id="ARBA00022556"/>
    </source>
</evidence>
<evidence type="ECO:0000256" key="5">
    <source>
        <dbReference type="ARBA" id="ARBA00022516"/>
    </source>
</evidence>
<sequence length="350" mass="37931">MSEGWAQRIEASWTEGGLLAQVLRPLGALHAGLVGLRRGLYALGWKRSERLDVPVIVIGNRVAGGAGKTPTTLALVQALCRAGWHPGIVSRGHGGSASAPVEVTPERSAMEVGDEPVLLQRRSGVPLWVGRDRVAAARALRQAHPEVDVLVCDDGLQHLRLARDLAVIVFDERGAGNGRLLPAGPLREPIDAPSGARRDWLLYNAARPSTHLPGHCATRHLGGLLPLADWWRGAAPDAAALTQLRSRRVVASAGLGQPQRFFDALRELGLAFDTQPLPDHFDYATLPWGAEVHDVVVTEKDAVKLRPERLTAERPHLRVWVAPLAFELPELLVDELLHELESLPGARRSA</sequence>
<evidence type="ECO:0000256" key="9">
    <source>
        <dbReference type="ARBA" id="ARBA00022777"/>
    </source>
</evidence>
<protein>
    <recommendedName>
        <fullName evidence="4 13">Tetraacyldisaccharide 4'-kinase</fullName>
        <ecNumber evidence="3 13">2.7.1.130</ecNumber>
    </recommendedName>
    <alternativeName>
        <fullName evidence="12 13">Lipid A 4'-kinase</fullName>
    </alternativeName>
</protein>
<dbReference type="RefSeq" id="WP_251969793.1">
    <property type="nucleotide sequence ID" value="NZ_AP025730.1"/>
</dbReference>
<evidence type="ECO:0000256" key="8">
    <source>
        <dbReference type="ARBA" id="ARBA00022741"/>
    </source>
</evidence>
<proteinExistence type="inferred from homology"/>
<evidence type="ECO:0000313" key="15">
    <source>
        <dbReference type="Proteomes" id="UP001057498"/>
    </source>
</evidence>
<reference evidence="14" key="1">
    <citation type="submission" date="2022-04" db="EMBL/GenBank/DDBJ databases">
        <title>Whole genome sequence of Sphaerotilus sp. FB-5.</title>
        <authorList>
            <person name="Takeda M."/>
            <person name="Narihara S."/>
            <person name="Akimoto M."/>
            <person name="Akimoto R."/>
            <person name="Nishiyashiki S."/>
            <person name="Murakami T."/>
        </authorList>
    </citation>
    <scope>NUCLEOTIDE SEQUENCE</scope>
    <source>
        <strain evidence="14">FB-5</strain>
    </source>
</reference>
<dbReference type="InterPro" id="IPR027417">
    <property type="entry name" value="P-loop_NTPase"/>
</dbReference>
<dbReference type="SUPFAM" id="SSF52540">
    <property type="entry name" value="P-loop containing nucleoside triphosphate hydrolases"/>
    <property type="match status" value="1"/>
</dbReference>
<dbReference type="Pfam" id="PF02606">
    <property type="entry name" value="LpxK"/>
    <property type="match status" value="1"/>
</dbReference>
<gene>
    <name evidence="13 14" type="primary">lpxK</name>
    <name evidence="14" type="ORF">CATMQ487_34980</name>
</gene>
<keyword evidence="15" id="KW-1185">Reference proteome</keyword>
<dbReference type="NCBIfam" id="TIGR00682">
    <property type="entry name" value="lpxK"/>
    <property type="match status" value="1"/>
</dbReference>
<dbReference type="PANTHER" id="PTHR42724">
    <property type="entry name" value="TETRAACYLDISACCHARIDE 4'-KINASE"/>
    <property type="match status" value="1"/>
</dbReference>
<evidence type="ECO:0000256" key="3">
    <source>
        <dbReference type="ARBA" id="ARBA00012071"/>
    </source>
</evidence>
<name>A0ABM7YPW2_9BURK</name>
<dbReference type="HAMAP" id="MF_00409">
    <property type="entry name" value="LpxK"/>
    <property type="match status" value="1"/>
</dbReference>
<dbReference type="EC" id="2.7.1.130" evidence="3 13"/>
<accession>A0ABM7YPW2</accession>
<evidence type="ECO:0000256" key="4">
    <source>
        <dbReference type="ARBA" id="ARBA00016436"/>
    </source>
</evidence>
<dbReference type="PANTHER" id="PTHR42724:SF1">
    <property type="entry name" value="TETRAACYLDISACCHARIDE 4'-KINASE, MITOCHONDRIAL-RELATED"/>
    <property type="match status" value="1"/>
</dbReference>
<evidence type="ECO:0000313" key="14">
    <source>
        <dbReference type="EMBL" id="BDI06528.1"/>
    </source>
</evidence>
<dbReference type="Proteomes" id="UP001057498">
    <property type="component" value="Chromosome"/>
</dbReference>
<evidence type="ECO:0000256" key="12">
    <source>
        <dbReference type="ARBA" id="ARBA00029757"/>
    </source>
</evidence>
<keyword evidence="10 13" id="KW-0067">ATP-binding</keyword>
<evidence type="ECO:0000256" key="10">
    <source>
        <dbReference type="ARBA" id="ARBA00022840"/>
    </source>
</evidence>
<evidence type="ECO:0000256" key="2">
    <source>
        <dbReference type="ARBA" id="ARBA00004870"/>
    </source>
</evidence>
<keyword evidence="7 13" id="KW-0808">Transferase</keyword>
<dbReference type="InterPro" id="IPR003758">
    <property type="entry name" value="LpxK"/>
</dbReference>
<keyword evidence="11 13" id="KW-0443">Lipid metabolism</keyword>
<comment type="similarity">
    <text evidence="13">Belongs to the LpxK family.</text>
</comment>
<keyword evidence="5 13" id="KW-0444">Lipid biosynthesis</keyword>
<dbReference type="EMBL" id="AP025730">
    <property type="protein sequence ID" value="BDI06528.1"/>
    <property type="molecule type" value="Genomic_DNA"/>
</dbReference>
<comment type="catalytic activity">
    <reaction evidence="13">
        <text>a lipid A disaccharide + ATP = a lipid IVA + ADP + H(+)</text>
        <dbReference type="Rhea" id="RHEA:67840"/>
        <dbReference type="ChEBI" id="CHEBI:15378"/>
        <dbReference type="ChEBI" id="CHEBI:30616"/>
        <dbReference type="ChEBI" id="CHEBI:176343"/>
        <dbReference type="ChEBI" id="CHEBI:176425"/>
        <dbReference type="ChEBI" id="CHEBI:456216"/>
        <dbReference type="EC" id="2.7.1.130"/>
    </reaction>
</comment>